<comment type="caution">
    <text evidence="7">The sequence shown here is derived from an EMBL/GenBank/DDBJ whole genome shotgun (WGS) entry which is preliminary data.</text>
</comment>
<protein>
    <submittedName>
        <fullName evidence="7">Lysoplasmalogenase</fullName>
    </submittedName>
</protein>
<comment type="similarity">
    <text evidence="2">Belongs to the TMEM86 family.</text>
</comment>
<keyword evidence="4 6" id="KW-1133">Transmembrane helix</keyword>
<dbReference type="Proteomes" id="UP000886883">
    <property type="component" value="Unassembled WGS sequence"/>
</dbReference>
<dbReference type="PANTHER" id="PTHR31885:SF6">
    <property type="entry name" value="GH04784P"/>
    <property type="match status" value="1"/>
</dbReference>
<reference evidence="7" key="1">
    <citation type="journal article" date="2021" name="PeerJ">
        <title>Extensive microbial diversity within the chicken gut microbiome revealed by metagenomics and culture.</title>
        <authorList>
            <person name="Gilroy R."/>
            <person name="Ravi A."/>
            <person name="Getino M."/>
            <person name="Pursley I."/>
            <person name="Horton D.L."/>
            <person name="Alikhan N.F."/>
            <person name="Baker D."/>
            <person name="Gharbi K."/>
            <person name="Hall N."/>
            <person name="Watson M."/>
            <person name="Adriaenssens E.M."/>
            <person name="Foster-Nyarko E."/>
            <person name="Jarju S."/>
            <person name="Secka A."/>
            <person name="Antonio M."/>
            <person name="Oren A."/>
            <person name="Chaudhuri R.R."/>
            <person name="La Ragione R."/>
            <person name="Hildebrand F."/>
            <person name="Pallen M.J."/>
        </authorList>
    </citation>
    <scope>NUCLEOTIDE SEQUENCE</scope>
    <source>
        <strain evidence="7">USAMLcec3-2134</strain>
    </source>
</reference>
<accession>A0A9D2SEB1</accession>
<feature type="transmembrane region" description="Helical" evidence="6">
    <location>
        <begin position="32"/>
        <end position="53"/>
    </location>
</feature>
<evidence type="ECO:0000256" key="3">
    <source>
        <dbReference type="ARBA" id="ARBA00022692"/>
    </source>
</evidence>
<evidence type="ECO:0000256" key="5">
    <source>
        <dbReference type="ARBA" id="ARBA00023136"/>
    </source>
</evidence>
<evidence type="ECO:0000256" key="4">
    <source>
        <dbReference type="ARBA" id="ARBA00022989"/>
    </source>
</evidence>
<feature type="transmembrane region" description="Helical" evidence="6">
    <location>
        <begin position="107"/>
        <end position="127"/>
    </location>
</feature>
<dbReference type="GO" id="GO:0016020">
    <property type="term" value="C:membrane"/>
    <property type="evidence" value="ECO:0007669"/>
    <property type="project" value="UniProtKB-SubCell"/>
</dbReference>
<proteinExistence type="inferred from homology"/>
<evidence type="ECO:0000256" key="6">
    <source>
        <dbReference type="SAM" id="Phobius"/>
    </source>
</evidence>
<keyword evidence="5 6" id="KW-0472">Membrane</keyword>
<feature type="transmembrane region" description="Helical" evidence="6">
    <location>
        <begin position="197"/>
        <end position="217"/>
    </location>
</feature>
<dbReference type="Pfam" id="PF07947">
    <property type="entry name" value="YhhN"/>
    <property type="match status" value="1"/>
</dbReference>
<gene>
    <name evidence="7" type="ORF">H9763_10165</name>
</gene>
<dbReference type="EMBL" id="DWXE01000040">
    <property type="protein sequence ID" value="HJB91808.1"/>
    <property type="molecule type" value="Genomic_DNA"/>
</dbReference>
<evidence type="ECO:0000256" key="2">
    <source>
        <dbReference type="ARBA" id="ARBA00007375"/>
    </source>
</evidence>
<feature type="transmembrane region" description="Helical" evidence="6">
    <location>
        <begin position="65"/>
        <end position="87"/>
    </location>
</feature>
<dbReference type="InterPro" id="IPR012506">
    <property type="entry name" value="TMEM86B-like"/>
</dbReference>
<evidence type="ECO:0000256" key="1">
    <source>
        <dbReference type="ARBA" id="ARBA00004141"/>
    </source>
</evidence>
<sequence length="218" mass="23865">MLCAIWTALALPAIIAGMILHRKAEAWGKSNWAILPKCLSTWMIVGNAILGIWAAGDRGGLDKKWILAALILFLMADGFLQVSFFAGMTVFGAGHLVLIAWFLTRGAFHPISILWWILFLGGALLLFRKEMERGREKPLLYAMLLYPAVLMGMTAIAVTLPTMLGADYLWAAAGAVLFAVSDLMVGKGFFRKLSPPADALALGLYYAGIFCISMMTWF</sequence>
<keyword evidence="3 6" id="KW-0812">Transmembrane</keyword>
<feature type="transmembrane region" description="Helical" evidence="6">
    <location>
        <begin position="168"/>
        <end position="185"/>
    </location>
</feature>
<comment type="subcellular location">
    <subcellularLocation>
        <location evidence="1">Membrane</location>
        <topology evidence="1">Multi-pass membrane protein</topology>
    </subcellularLocation>
</comment>
<dbReference type="GO" id="GO:0016787">
    <property type="term" value="F:hydrolase activity"/>
    <property type="evidence" value="ECO:0007669"/>
    <property type="project" value="TreeGrafter"/>
</dbReference>
<evidence type="ECO:0000313" key="7">
    <source>
        <dbReference type="EMBL" id="HJB91808.1"/>
    </source>
</evidence>
<reference evidence="7" key="2">
    <citation type="submission" date="2021-04" db="EMBL/GenBank/DDBJ databases">
        <authorList>
            <person name="Gilroy R."/>
        </authorList>
    </citation>
    <scope>NUCLEOTIDE SEQUENCE</scope>
    <source>
        <strain evidence="7">USAMLcec3-2134</strain>
    </source>
</reference>
<feature type="transmembrane region" description="Helical" evidence="6">
    <location>
        <begin position="139"/>
        <end position="162"/>
    </location>
</feature>
<organism evidence="7 8">
    <name type="scientific">Candidatus Eisenbergiella merdigallinarum</name>
    <dbReference type="NCBI Taxonomy" id="2838552"/>
    <lineage>
        <taxon>Bacteria</taxon>
        <taxon>Bacillati</taxon>
        <taxon>Bacillota</taxon>
        <taxon>Clostridia</taxon>
        <taxon>Lachnospirales</taxon>
        <taxon>Lachnospiraceae</taxon>
        <taxon>Eisenbergiella</taxon>
    </lineage>
</organism>
<name>A0A9D2SEB1_9FIRM</name>
<evidence type="ECO:0000313" key="8">
    <source>
        <dbReference type="Proteomes" id="UP000886883"/>
    </source>
</evidence>
<dbReference type="AlphaFoldDB" id="A0A9D2SEB1"/>
<dbReference type="PANTHER" id="PTHR31885">
    <property type="entry name" value="GH04784P"/>
    <property type="match status" value="1"/>
</dbReference>